<evidence type="ECO:0000256" key="2">
    <source>
        <dbReference type="ARBA" id="ARBA00022553"/>
    </source>
</evidence>
<dbReference type="InterPro" id="IPR001251">
    <property type="entry name" value="CRAL-TRIO_dom"/>
</dbReference>
<feature type="region of interest" description="Disordered" evidence="3">
    <location>
        <begin position="235"/>
        <end position="261"/>
    </location>
</feature>
<dbReference type="Gene3D" id="1.10.506.10">
    <property type="entry name" value="GTPase Activation - p120gap, domain 1"/>
    <property type="match status" value="2"/>
</dbReference>
<evidence type="ECO:0000256" key="1">
    <source>
        <dbReference type="ARBA" id="ARBA00022468"/>
    </source>
</evidence>
<dbReference type="CDD" id="cd05392">
    <property type="entry name" value="RasGAP_Neurofibromin_like"/>
    <property type="match status" value="1"/>
</dbReference>
<dbReference type="GO" id="GO:0005096">
    <property type="term" value="F:GTPase activator activity"/>
    <property type="evidence" value="ECO:0007669"/>
    <property type="project" value="UniProtKB-KW"/>
</dbReference>
<protein>
    <recommendedName>
        <fullName evidence="4">Ras-GAP domain-containing protein</fullName>
    </recommendedName>
</protein>
<dbReference type="Proteomes" id="UP000054248">
    <property type="component" value="Unassembled WGS sequence"/>
</dbReference>
<organism evidence="5 6">
    <name type="scientific">Tulasnella calospora MUT 4182</name>
    <dbReference type="NCBI Taxonomy" id="1051891"/>
    <lineage>
        <taxon>Eukaryota</taxon>
        <taxon>Fungi</taxon>
        <taxon>Dikarya</taxon>
        <taxon>Basidiomycota</taxon>
        <taxon>Agaricomycotina</taxon>
        <taxon>Agaricomycetes</taxon>
        <taxon>Cantharellales</taxon>
        <taxon>Tulasnellaceae</taxon>
        <taxon>Tulasnella</taxon>
    </lineage>
</organism>
<dbReference type="PANTHER" id="PTHR10194:SF142">
    <property type="entry name" value="NEUROFIBROMIN"/>
    <property type="match status" value="1"/>
</dbReference>
<reference evidence="6" key="2">
    <citation type="submission" date="2015-01" db="EMBL/GenBank/DDBJ databases">
        <title>Evolutionary Origins and Diversification of the Mycorrhizal Mutualists.</title>
        <authorList>
            <consortium name="DOE Joint Genome Institute"/>
            <consortium name="Mycorrhizal Genomics Consortium"/>
            <person name="Kohler A."/>
            <person name="Kuo A."/>
            <person name="Nagy L.G."/>
            <person name="Floudas D."/>
            <person name="Copeland A."/>
            <person name="Barry K.W."/>
            <person name="Cichocki N."/>
            <person name="Veneault-Fourrey C."/>
            <person name="LaButti K."/>
            <person name="Lindquist E.A."/>
            <person name="Lipzen A."/>
            <person name="Lundell T."/>
            <person name="Morin E."/>
            <person name="Murat C."/>
            <person name="Riley R."/>
            <person name="Ohm R."/>
            <person name="Sun H."/>
            <person name="Tunlid A."/>
            <person name="Henrissat B."/>
            <person name="Grigoriev I.V."/>
            <person name="Hibbett D.S."/>
            <person name="Martin F."/>
        </authorList>
    </citation>
    <scope>NUCLEOTIDE SEQUENCE [LARGE SCALE GENOMIC DNA]</scope>
    <source>
        <strain evidence="6">MUT 4182</strain>
    </source>
</reference>
<dbReference type="OrthoDB" id="28245at2759"/>
<dbReference type="Gene3D" id="2.30.29.30">
    <property type="entry name" value="Pleckstrin-homology domain (PH domain)/Phosphotyrosine-binding domain (PTB)"/>
    <property type="match status" value="1"/>
</dbReference>
<dbReference type="SUPFAM" id="SSF48350">
    <property type="entry name" value="GTPase activation domain, GAP"/>
    <property type="match status" value="1"/>
</dbReference>
<dbReference type="Pfam" id="PF13716">
    <property type="entry name" value="CRAL_TRIO_2"/>
    <property type="match status" value="1"/>
</dbReference>
<name>A0A0C3LKW9_9AGAM</name>
<dbReference type="EMBL" id="KN823121">
    <property type="protein sequence ID" value="KIO22012.1"/>
    <property type="molecule type" value="Genomic_DNA"/>
</dbReference>
<dbReference type="Gene3D" id="3.40.525.10">
    <property type="entry name" value="CRAL-TRIO lipid binding domain"/>
    <property type="match status" value="1"/>
</dbReference>
<reference evidence="5 6" key="1">
    <citation type="submission" date="2014-04" db="EMBL/GenBank/DDBJ databases">
        <authorList>
            <consortium name="DOE Joint Genome Institute"/>
            <person name="Kuo A."/>
            <person name="Girlanda M."/>
            <person name="Perotto S."/>
            <person name="Kohler A."/>
            <person name="Nagy L.G."/>
            <person name="Floudas D."/>
            <person name="Copeland A."/>
            <person name="Barry K.W."/>
            <person name="Cichocki N."/>
            <person name="Veneault-Fourrey C."/>
            <person name="LaButti K."/>
            <person name="Lindquist E.A."/>
            <person name="Lipzen A."/>
            <person name="Lundell T."/>
            <person name="Morin E."/>
            <person name="Murat C."/>
            <person name="Sun H."/>
            <person name="Tunlid A."/>
            <person name="Henrissat B."/>
            <person name="Grigoriev I.V."/>
            <person name="Hibbett D.S."/>
            <person name="Martin F."/>
            <person name="Nordberg H.P."/>
            <person name="Cantor M.N."/>
            <person name="Hua S.X."/>
        </authorList>
    </citation>
    <scope>NUCLEOTIDE SEQUENCE [LARGE SCALE GENOMIC DNA]</scope>
    <source>
        <strain evidence="5 6">MUT 4182</strain>
    </source>
</reference>
<dbReference type="InterPro" id="IPR023152">
    <property type="entry name" value="RasGAP_CS"/>
</dbReference>
<dbReference type="InterPro" id="IPR001936">
    <property type="entry name" value="RasGAP_dom"/>
</dbReference>
<dbReference type="PANTHER" id="PTHR10194">
    <property type="entry name" value="RAS GTPASE-ACTIVATING PROTEINS"/>
    <property type="match status" value="1"/>
</dbReference>
<keyword evidence="1" id="KW-0343">GTPase activation</keyword>
<feature type="domain" description="Ras-GAP" evidence="4">
    <location>
        <begin position="1304"/>
        <end position="1497"/>
    </location>
</feature>
<dbReference type="SMART" id="SM00323">
    <property type="entry name" value="RasGAP"/>
    <property type="match status" value="1"/>
</dbReference>
<dbReference type="STRING" id="1051891.A0A0C3LKW9"/>
<dbReference type="Pfam" id="PF00616">
    <property type="entry name" value="RasGAP"/>
    <property type="match status" value="2"/>
</dbReference>
<dbReference type="SUPFAM" id="SSF48371">
    <property type="entry name" value="ARM repeat"/>
    <property type="match status" value="1"/>
</dbReference>
<accession>A0A0C3LKW9</accession>
<dbReference type="HOGENOM" id="CLU_000249_0_2_1"/>
<dbReference type="InterPro" id="IPR011993">
    <property type="entry name" value="PH-like_dom_sf"/>
</dbReference>
<evidence type="ECO:0000313" key="6">
    <source>
        <dbReference type="Proteomes" id="UP000054248"/>
    </source>
</evidence>
<sequence length="2685" mass="298287">MPPVSYSWNGNSAQEKIVGALMTRLSSRLPCHSGITLQILEADEAIQQIVETLLQIAKQRLELVMHSLSDLLERITKTAIPDSEGNIPLDVLHSQLYVLKVLSAAMTYRWQCHREAVELENEQTANSDPETPDSPASRSRPRQRTGQPDLAEREWIEPPRLEDPVAKYALSVMVLFLRQTASVSDRPKTSGHMHSVSFPDFQPPEMASPLPPSIRHQPSSAFNSFPQAHLNNRASSTSLRFNGGPAVGKSGPPRSRQLMSKKPSRFTVTATDGLPYHQEVSDLPSRALMPSTPLTVSSSASSINWIISKYAGKIVFHLSSSNWAVVFAKIRNKIHHLAQTNEETPDMVDMKLVACSALDRTKLVQVMQELSSLLVNMKREAQGAVSIALRTALWNWIEYFPNEYFDIFKGVRRLEGAPERVFDMLFNMTENQSKRAFWPTLTVLLAASPERLKQATLGVPKPKKQQVNFVETLVKSLTSATKTAEISMVCLIDMCKAAAYLPVSFEQTALRTLAPELADDLRNRLFNPPPPMKPFYETTEMIDVDLYADALVAIYRFSHATAVDMVFPSCIAPERSDAVKTCVMKACLTIVTEGGKIGGQPPISSLFSVIATRSRQIIRAALNRRQEVSGNGPKRPVAKRYNQDSFADRESLMLTIFLLWRADPGFIFCGATRPEYELLLADCGKLFTQTNDKTIRMAAFKTMMELALYARGLSEGQPWYEESRAHMSSSAAIGCTSASIMLLDSRDSFEDDRNAVNALAQMFFTRSDTFQNVQSAPLPPPALLKSGFALAEIALVATLTSSEMDIPWQAAMCLKKMVEMEKAGVVPETEYSAEDARARDIAYTTLGDSNVIFTGRLAMQKRIRRILQGMCFPSTTNVAIWEECYRRWINLLDGLTRPTSEDGDPNERQAEWQNLTLFLMSFGGCCLVDDGALQPLSNIVTPEDLPARFQRGGRAPGALVKQFIGQAVDLLGIDHVTAREMTKDALGTELHPLLFPALLSYIDAVVAKIFEQQVPAGDESYFVFIEQCLSVLRLLFDRIQNINETAHINVDLGRLVQYLTRYIHRSGNSQNALRVKMKLAGLLDSLFVKRDLLPLRKEVSLRNTLLDMVAEWAFEPTGTEGSIPDSYTTSRMQADLDVACLRTIVKLLDRLQLQPVDGTTRAESVHVQSRLFYRYFHLFSRALQRWKEGEATDAESISSGNARPRASPKDQHALRELIISGLTNLLSANMEAGLKHYLPMGYNEDPRTRRIFVHVFARVLQQGTSLVAVNSLDDSDRYSRLCEMVRAPDMLLALAICEICPQSDVDDMINVLLNIFDTRGTLVALLKAMIDREVASTNDEAGLFRGNSMCTRLLSAFARLHGYNYLRSLLSPLIQQMSAMPPGHSYELDPTRLREGEDIDENERNLKFICQAFLDVICESVAILPSIFREVCHHIATTVTAVYPEAKYAAVGGFIFLRFICPAIVSPGSVDIELPQDNAAIHRGLVLITKIIQNLANNILFGKEAFMMNMNPFLTSNIMPVTRFLSEVLKYTPAPGDADQLEWLGMAYDETDHMILHRFFRTNADKVGKELLSYPNHPSSRESEQASASGKQTWDVLCATLVEIGEPLEIPRPTPLNATQHMRFRDFIQRNGQRNMDGVKDIFLSPAGPLDRSPAFILSLHKLNIETVDLELLASFMLKTLSSSDHTGAFDVIIDCTGFSSSSEVPIQWFKFLIELVPSDILQRWSTTYILNPNTYCQKYLRKLYHLFSGLNVRKQVTAVSSVHDLLPMVHPSVISLMTYPVGLERGLGEPFVDVKKLDRHKMSVPITLHIGTSHLRITSTKPKQIWGNASSKLTEVVALADIDDVYNVSTGHEVNEFVIRRNRAGGTMYFSSPSRDAIVKAIRSAKGKLKADGPPSSVERPVQLGNLSATLLNVGLLNSGSEDESLRGASYDLLCAVVKHLQCDDALMLPADGAFIPSNPAAFTVPFSERMAKATPHLTLDFLSEFFVGFDKSPPVQKAVCLQYANPWIQNLSGFQNPAVSYYESTGAKLRDAIRSMIDITFTHTEMFPMLQRQIWNEVGKLDNRVVNITLDELFRAAIDGGLSSRRCEAVGETLVVLSSINVRGKVLSKLRRVLGKTLTKPTRTLVENPAWNEVAALTRLALTVMYNTRVPVQTQLFVPEILHLVTMIVSTGPVPMRTAVHGIVTNLVQSLCIARNEDDPGKERLRHLLRECFKPEVLRLFGLAREGSSGEYTAVDTATEQLSVDMLEKITVFLLDIIDAGAQSTGLANVWRARWVGLVTSTAFQLSAYIQSRAFVVLGTLASSDVDDDLLYQILVAFRTALATSSESDTGAVVSMLRCIRKVVPGLPENSRYLAQILWLAIALIQSSYISLFSESAWLLQAALETLHKQGAFDGEEIPTMLLAAREPLEEISSQLDSVLGVSFDGCFSFSLASSIFKGIRQPPTRDAALAVLHTLLKLTARSPIDAGLPEESRPIGGDAVGYFLALLPLTRSNTEYKKLLQEAEVGSKWLQETVTSYADTEDEEAVPRIPHDLIGIRNTQEALLVISFVVSMANSAHSEKEQELLFCLLASMAEIYPDLMALAYDGLMDKLNDIMASSKNANLLEACGTIFRISVSEQMTADSRSLSSLSFSAQNGPSASNYLLSLQQIGMFGLANHHRFLPSDRSLPLIKWINELVTRIIE</sequence>
<feature type="region of interest" description="Disordered" evidence="3">
    <location>
        <begin position="119"/>
        <end position="157"/>
    </location>
</feature>
<feature type="compositionally biased region" description="Polar residues" evidence="3">
    <location>
        <begin position="122"/>
        <end position="137"/>
    </location>
</feature>
<evidence type="ECO:0000313" key="5">
    <source>
        <dbReference type="EMBL" id="KIO22012.1"/>
    </source>
</evidence>
<evidence type="ECO:0000259" key="4">
    <source>
        <dbReference type="PROSITE" id="PS50018"/>
    </source>
</evidence>
<gene>
    <name evidence="5" type="ORF">M407DRAFT_28426</name>
</gene>
<dbReference type="InterPro" id="IPR036865">
    <property type="entry name" value="CRAL-TRIO_dom_sf"/>
</dbReference>
<dbReference type="InterPro" id="IPR016024">
    <property type="entry name" value="ARM-type_fold"/>
</dbReference>
<keyword evidence="6" id="KW-1185">Reference proteome</keyword>
<proteinExistence type="predicted"/>
<dbReference type="InterPro" id="IPR039360">
    <property type="entry name" value="Ras_GTPase"/>
</dbReference>
<dbReference type="PROSITE" id="PS50018">
    <property type="entry name" value="RAS_GTPASE_ACTIV_2"/>
    <property type="match status" value="1"/>
</dbReference>
<keyword evidence="2" id="KW-0597">Phosphoprotein</keyword>
<dbReference type="InterPro" id="IPR008936">
    <property type="entry name" value="Rho_GTPase_activation_prot"/>
</dbReference>
<dbReference type="PROSITE" id="PS00509">
    <property type="entry name" value="RAS_GTPASE_ACTIV_1"/>
    <property type="match status" value="1"/>
</dbReference>
<evidence type="ECO:0000256" key="3">
    <source>
        <dbReference type="SAM" id="MobiDB-lite"/>
    </source>
</evidence>